<dbReference type="Gene3D" id="1.25.40.10">
    <property type="entry name" value="Tetratricopeptide repeat domain"/>
    <property type="match status" value="1"/>
</dbReference>
<evidence type="ECO:0000256" key="3">
    <source>
        <dbReference type="ARBA" id="ARBA00022989"/>
    </source>
</evidence>
<accession>A0ABR7CJQ0</accession>
<evidence type="ECO:0000313" key="7">
    <source>
        <dbReference type="EMBL" id="MBC5615875.1"/>
    </source>
</evidence>
<name>A0ABR7CJQ0_9BACT</name>
<keyword evidence="8" id="KW-1185">Reference proteome</keyword>
<protein>
    <submittedName>
        <fullName evidence="7">O-antigen ligase family protein</fullName>
    </submittedName>
</protein>
<feature type="transmembrane region" description="Helical" evidence="5">
    <location>
        <begin position="173"/>
        <end position="197"/>
    </location>
</feature>
<feature type="transmembrane region" description="Helical" evidence="5">
    <location>
        <begin position="209"/>
        <end position="236"/>
    </location>
</feature>
<gene>
    <name evidence="7" type="ORF">H8S08_02410</name>
</gene>
<evidence type="ECO:0000256" key="5">
    <source>
        <dbReference type="SAM" id="Phobius"/>
    </source>
</evidence>
<evidence type="ECO:0000256" key="1">
    <source>
        <dbReference type="ARBA" id="ARBA00004141"/>
    </source>
</evidence>
<dbReference type="PANTHER" id="PTHR37422:SF13">
    <property type="entry name" value="LIPOPOLYSACCHARIDE BIOSYNTHESIS PROTEIN PA4999-RELATED"/>
    <property type="match status" value="1"/>
</dbReference>
<evidence type="ECO:0000256" key="2">
    <source>
        <dbReference type="ARBA" id="ARBA00022692"/>
    </source>
</evidence>
<organism evidence="7 8">
    <name type="scientific">Alistipes hominis</name>
    <dbReference type="NCBI Taxonomy" id="2763015"/>
    <lineage>
        <taxon>Bacteria</taxon>
        <taxon>Pseudomonadati</taxon>
        <taxon>Bacteroidota</taxon>
        <taxon>Bacteroidia</taxon>
        <taxon>Bacteroidales</taxon>
        <taxon>Rikenellaceae</taxon>
        <taxon>Alistipes</taxon>
    </lineage>
</organism>
<keyword evidence="2 5" id="KW-0812">Transmembrane</keyword>
<keyword evidence="3 5" id="KW-1133">Transmembrane helix</keyword>
<dbReference type="Pfam" id="PF04932">
    <property type="entry name" value="Wzy_C"/>
    <property type="match status" value="1"/>
</dbReference>
<feature type="transmembrane region" description="Helical" evidence="5">
    <location>
        <begin position="87"/>
        <end position="107"/>
    </location>
</feature>
<dbReference type="InterPro" id="IPR007016">
    <property type="entry name" value="O-antigen_ligase-rel_domated"/>
</dbReference>
<reference evidence="7 8" key="1">
    <citation type="submission" date="2020-08" db="EMBL/GenBank/DDBJ databases">
        <title>Genome public.</title>
        <authorList>
            <person name="Liu C."/>
            <person name="Sun Q."/>
        </authorList>
    </citation>
    <scope>NUCLEOTIDE SEQUENCE [LARGE SCALE GENOMIC DNA]</scope>
    <source>
        <strain evidence="7 8">New-7</strain>
    </source>
</reference>
<evidence type="ECO:0000259" key="6">
    <source>
        <dbReference type="Pfam" id="PF04932"/>
    </source>
</evidence>
<keyword evidence="4 5" id="KW-0472">Membrane</keyword>
<feature type="transmembrane region" description="Helical" evidence="5">
    <location>
        <begin position="256"/>
        <end position="274"/>
    </location>
</feature>
<dbReference type="InterPro" id="IPR011990">
    <property type="entry name" value="TPR-like_helical_dom_sf"/>
</dbReference>
<sequence>MGTCGHFDNPAGFASMLIALLPFAVYQVVRRGFLLRILGICAIGIFLTGLVLSKSRAGLIAAGAIGAICLLRYTYKSFASLSEKIKWLVSVFISACIIGGGISLYFYKKDSADGRLLIWKSSWDMVTDKPFFGHGANAFQPNYMLYQAAYFEKNPNSRFGNLADNVRAPFNEYLGFLIQFGVTGILLLSVLLFFTFRKSLIIITEDKQMAVLSLLGIGILGLFSYPLSYAVVLIMVSLNLFLITRSQGQDILKGTVPVWLLLAIFLPAVYYASVDSMRKVRSEKVWSRLKKQYFIQGVSEQMLTRYRDLYLIEQFDDPEFLYNYGAILNKSGQYQQSNQVLRDCERQLNDCDVQVLQADNYYNVGDYIQAEQCARLASRMCPNRFTPLYQLVLIYDKTGRRVKALQLSDEILRKPMKVRNTEVYKIILKLNAFIQQNE</sequence>
<feature type="transmembrane region" description="Helical" evidence="5">
    <location>
        <begin position="34"/>
        <end position="52"/>
    </location>
</feature>
<dbReference type="PANTHER" id="PTHR37422">
    <property type="entry name" value="TEICHURONIC ACID BIOSYNTHESIS PROTEIN TUAE"/>
    <property type="match status" value="1"/>
</dbReference>
<dbReference type="InterPro" id="IPR051533">
    <property type="entry name" value="WaaL-like"/>
</dbReference>
<dbReference type="SUPFAM" id="SSF48452">
    <property type="entry name" value="TPR-like"/>
    <property type="match status" value="1"/>
</dbReference>
<dbReference type="Proteomes" id="UP000636891">
    <property type="component" value="Unassembled WGS sequence"/>
</dbReference>
<comment type="caution">
    <text evidence="7">The sequence shown here is derived from an EMBL/GenBank/DDBJ whole genome shotgun (WGS) entry which is preliminary data.</text>
</comment>
<feature type="domain" description="O-antigen ligase-related" evidence="6">
    <location>
        <begin position="43"/>
        <end position="188"/>
    </location>
</feature>
<comment type="subcellular location">
    <subcellularLocation>
        <location evidence="1">Membrane</location>
        <topology evidence="1">Multi-pass membrane protein</topology>
    </subcellularLocation>
</comment>
<feature type="transmembrane region" description="Helical" evidence="5">
    <location>
        <begin position="12"/>
        <end position="29"/>
    </location>
</feature>
<dbReference type="GO" id="GO:0016874">
    <property type="term" value="F:ligase activity"/>
    <property type="evidence" value="ECO:0007669"/>
    <property type="project" value="UniProtKB-KW"/>
</dbReference>
<dbReference type="RefSeq" id="WP_147387390.1">
    <property type="nucleotide sequence ID" value="NZ_JACOOK010000001.1"/>
</dbReference>
<proteinExistence type="predicted"/>
<evidence type="ECO:0000256" key="4">
    <source>
        <dbReference type="ARBA" id="ARBA00023136"/>
    </source>
</evidence>
<feature type="transmembrane region" description="Helical" evidence="5">
    <location>
        <begin position="58"/>
        <end position="75"/>
    </location>
</feature>
<dbReference type="EMBL" id="JACOOK010000001">
    <property type="protein sequence ID" value="MBC5615875.1"/>
    <property type="molecule type" value="Genomic_DNA"/>
</dbReference>
<evidence type="ECO:0000313" key="8">
    <source>
        <dbReference type="Proteomes" id="UP000636891"/>
    </source>
</evidence>
<keyword evidence="7" id="KW-0436">Ligase</keyword>